<dbReference type="InterPro" id="IPR050593">
    <property type="entry name" value="LovG"/>
</dbReference>
<keyword evidence="4" id="KW-1185">Reference proteome</keyword>
<evidence type="ECO:0000256" key="1">
    <source>
        <dbReference type="ARBA" id="ARBA00022801"/>
    </source>
</evidence>
<evidence type="ECO:0000313" key="4">
    <source>
        <dbReference type="Proteomes" id="UP001148299"/>
    </source>
</evidence>
<dbReference type="GO" id="GO:0072330">
    <property type="term" value="P:monocarboxylic acid biosynthetic process"/>
    <property type="evidence" value="ECO:0007669"/>
    <property type="project" value="UniProtKB-ARBA"/>
</dbReference>
<dbReference type="GO" id="GO:0005737">
    <property type="term" value="C:cytoplasm"/>
    <property type="evidence" value="ECO:0007669"/>
    <property type="project" value="TreeGrafter"/>
</dbReference>
<dbReference type="PANTHER" id="PTHR48070:SF6">
    <property type="entry name" value="ESTERASE OVCA2"/>
    <property type="match status" value="1"/>
</dbReference>
<dbReference type="EMBL" id="JAPZBR010000002">
    <property type="protein sequence ID" value="KAJ5362671.1"/>
    <property type="molecule type" value="Genomic_DNA"/>
</dbReference>
<dbReference type="PANTHER" id="PTHR48070">
    <property type="entry name" value="ESTERASE OVCA2"/>
    <property type="match status" value="1"/>
</dbReference>
<dbReference type="InterPro" id="IPR005645">
    <property type="entry name" value="FSH-like_dom"/>
</dbReference>
<name>A0A9W9RLY6_PENBR</name>
<dbReference type="Pfam" id="PF03959">
    <property type="entry name" value="FSH1"/>
    <property type="match status" value="1"/>
</dbReference>
<reference evidence="3" key="2">
    <citation type="journal article" date="2023" name="IMA Fungus">
        <title>Comparative genomic study of the Penicillium genus elucidates a diverse pangenome and 15 lateral gene transfer events.</title>
        <authorList>
            <person name="Petersen C."/>
            <person name="Sorensen T."/>
            <person name="Nielsen M.R."/>
            <person name="Sondergaard T.E."/>
            <person name="Sorensen J.L."/>
            <person name="Fitzpatrick D.A."/>
            <person name="Frisvad J.C."/>
            <person name="Nielsen K.L."/>
        </authorList>
    </citation>
    <scope>NUCLEOTIDE SEQUENCE</scope>
    <source>
        <strain evidence="3">IBT 35675</strain>
    </source>
</reference>
<protein>
    <recommendedName>
        <fullName evidence="2">Serine hydrolase domain-containing protein</fullName>
    </recommendedName>
</protein>
<dbReference type="GO" id="GO:0005634">
    <property type="term" value="C:nucleus"/>
    <property type="evidence" value="ECO:0007669"/>
    <property type="project" value="TreeGrafter"/>
</dbReference>
<dbReference type="InterPro" id="IPR029058">
    <property type="entry name" value="AB_hydrolase_fold"/>
</dbReference>
<dbReference type="AlphaFoldDB" id="A0A9W9RLY6"/>
<sequence length="228" mass="24964">MRFLCSSLHGVGTNSKPLCATSLAMDTPMILWKGCSPMSWHRVCVAHCGHAGLFADNKSEIRDIVPTNDQGFSYFDPDSVSASLQAVHDLETLIEEDGPYDAVLAFSQGMMLACTLLMHLVQEKKPLPFKCAVFFSPRMAPLNYVDLQSGAFTEIDANVVTDVIEIPTALVWGSRDPCAGKAVELKKIFQSDTLSTVVHEGSHEVPGYAFKDALMQAVKVIRRTIDLV</sequence>
<dbReference type="GO" id="GO:0017000">
    <property type="term" value="P:antibiotic biosynthetic process"/>
    <property type="evidence" value="ECO:0007669"/>
    <property type="project" value="UniProtKB-ARBA"/>
</dbReference>
<reference evidence="3" key="1">
    <citation type="submission" date="2022-12" db="EMBL/GenBank/DDBJ databases">
        <authorList>
            <person name="Petersen C."/>
        </authorList>
    </citation>
    <scope>NUCLEOTIDE SEQUENCE</scope>
    <source>
        <strain evidence="3">IBT 35675</strain>
    </source>
</reference>
<dbReference type="GO" id="GO:0019748">
    <property type="term" value="P:secondary metabolic process"/>
    <property type="evidence" value="ECO:0007669"/>
    <property type="project" value="TreeGrafter"/>
</dbReference>
<evidence type="ECO:0000259" key="2">
    <source>
        <dbReference type="Pfam" id="PF03959"/>
    </source>
</evidence>
<feature type="domain" description="Serine hydrolase" evidence="2">
    <location>
        <begin position="79"/>
        <end position="206"/>
    </location>
</feature>
<proteinExistence type="predicted"/>
<accession>A0A9W9RLY6</accession>
<comment type="caution">
    <text evidence="3">The sequence shown here is derived from an EMBL/GenBank/DDBJ whole genome shotgun (WGS) entry which is preliminary data.</text>
</comment>
<dbReference type="Gene3D" id="3.40.50.1820">
    <property type="entry name" value="alpha/beta hydrolase"/>
    <property type="match status" value="1"/>
</dbReference>
<dbReference type="Proteomes" id="UP001148299">
    <property type="component" value="Unassembled WGS sequence"/>
</dbReference>
<dbReference type="GO" id="GO:0016787">
    <property type="term" value="F:hydrolase activity"/>
    <property type="evidence" value="ECO:0007669"/>
    <property type="project" value="UniProtKB-KW"/>
</dbReference>
<gene>
    <name evidence="3" type="ORF">N7541_003515</name>
</gene>
<evidence type="ECO:0000313" key="3">
    <source>
        <dbReference type="EMBL" id="KAJ5362671.1"/>
    </source>
</evidence>
<keyword evidence="1" id="KW-0378">Hydrolase</keyword>
<dbReference type="SUPFAM" id="SSF53474">
    <property type="entry name" value="alpha/beta-Hydrolases"/>
    <property type="match status" value="1"/>
</dbReference>
<organism evidence="3 4">
    <name type="scientific">Penicillium brevicompactum</name>
    <dbReference type="NCBI Taxonomy" id="5074"/>
    <lineage>
        <taxon>Eukaryota</taxon>
        <taxon>Fungi</taxon>
        <taxon>Dikarya</taxon>
        <taxon>Ascomycota</taxon>
        <taxon>Pezizomycotina</taxon>
        <taxon>Eurotiomycetes</taxon>
        <taxon>Eurotiomycetidae</taxon>
        <taxon>Eurotiales</taxon>
        <taxon>Aspergillaceae</taxon>
        <taxon>Penicillium</taxon>
    </lineage>
</organism>